<dbReference type="CDD" id="cd02972">
    <property type="entry name" value="DsbA_family"/>
    <property type="match status" value="1"/>
</dbReference>
<evidence type="ECO:0000313" key="3">
    <source>
        <dbReference type="Proteomes" id="UP000241960"/>
    </source>
</evidence>
<feature type="domain" description="Thioredoxin-like fold" evidence="1">
    <location>
        <begin position="4"/>
        <end position="160"/>
    </location>
</feature>
<dbReference type="Pfam" id="PF13462">
    <property type="entry name" value="Thioredoxin_4"/>
    <property type="match status" value="1"/>
</dbReference>
<gene>
    <name evidence="2" type="ORF">BU058_06140</name>
</gene>
<proteinExistence type="predicted"/>
<dbReference type="Proteomes" id="UP000241960">
    <property type="component" value="Unassembled WGS sequence"/>
</dbReference>
<dbReference type="InterPro" id="IPR036249">
    <property type="entry name" value="Thioredoxin-like_sf"/>
</dbReference>
<reference evidence="2 3" key="1">
    <citation type="journal article" date="2016" name="Front. Microbiol.">
        <title>Comprehensive Phylogenetic Analysis of Bovine Non-aureus Staphylococci Species Based on Whole-Genome Sequencing.</title>
        <authorList>
            <person name="Naushad S."/>
            <person name="Barkema H.W."/>
            <person name="Luby C."/>
            <person name="Condas L.A."/>
            <person name="Nobrega D.B."/>
            <person name="Carson D.A."/>
            <person name="De Buck J."/>
        </authorList>
    </citation>
    <scope>NUCLEOTIDE SEQUENCE [LARGE SCALE GENOMIC DNA]</scope>
    <source>
        <strain evidence="2 3">SNUC 1231</strain>
    </source>
</reference>
<evidence type="ECO:0000259" key="1">
    <source>
        <dbReference type="Pfam" id="PF13462"/>
    </source>
</evidence>
<dbReference type="InterPro" id="IPR012336">
    <property type="entry name" value="Thioredoxin-like_fold"/>
</dbReference>
<evidence type="ECO:0000313" key="2">
    <source>
        <dbReference type="EMBL" id="PTI75822.1"/>
    </source>
</evidence>
<dbReference type="RefSeq" id="WP_073505599.1">
    <property type="nucleotide sequence ID" value="NZ_CP018199.1"/>
</dbReference>
<protein>
    <recommendedName>
        <fullName evidence="1">Thioredoxin-like fold domain-containing protein</fullName>
    </recommendedName>
</protein>
<dbReference type="Gene3D" id="1.10.1200.90">
    <property type="entry name" value="DsbA-like domain"/>
    <property type="match status" value="1"/>
</dbReference>
<sequence length="170" mass="19358">MTEITHLTFGSDDAAITVESFINFACPYCKNYFKAADKTLQPLIEQGKVKHVIKHFDKTKQGLLKGTIANIYLDYNQPDETLKIIHKLYDTQREWKVSFTAIEEKMEQEFKLAPRNSADARSLAIHAETFARGISGIPTVFINGEKFEFNPLEDTQSVIESKLVQQINEA</sequence>
<dbReference type="SUPFAM" id="SSF52833">
    <property type="entry name" value="Thioredoxin-like"/>
    <property type="match status" value="1"/>
</dbReference>
<comment type="caution">
    <text evidence="2">The sequence shown here is derived from an EMBL/GenBank/DDBJ whole genome shotgun (WGS) entry which is preliminary data.</text>
</comment>
<accession>A0A9Q6HNV2</accession>
<organism evidence="2 3">
    <name type="scientific">Staphylococcus succinus</name>
    <dbReference type="NCBI Taxonomy" id="61015"/>
    <lineage>
        <taxon>Bacteria</taxon>
        <taxon>Bacillati</taxon>
        <taxon>Bacillota</taxon>
        <taxon>Bacilli</taxon>
        <taxon>Bacillales</taxon>
        <taxon>Staphylococcaceae</taxon>
        <taxon>Staphylococcus</taxon>
    </lineage>
</organism>
<dbReference type="EMBL" id="PZFQ01000016">
    <property type="protein sequence ID" value="PTI75822.1"/>
    <property type="molecule type" value="Genomic_DNA"/>
</dbReference>
<name>A0A9Q6HNV2_9STAP</name>
<dbReference type="AlphaFoldDB" id="A0A9Q6HNV2"/>
<dbReference type="Gene3D" id="3.40.30.10">
    <property type="entry name" value="Glutaredoxin"/>
    <property type="match status" value="1"/>
</dbReference>